<evidence type="ECO:0000256" key="1">
    <source>
        <dbReference type="SAM" id="Coils"/>
    </source>
</evidence>
<dbReference type="NCBIfam" id="TIGR02453">
    <property type="entry name" value="TIGR02453 family protein"/>
    <property type="match status" value="1"/>
</dbReference>
<keyword evidence="3" id="KW-1185">Reference proteome</keyword>
<dbReference type="AlphaFoldDB" id="A0A9W6EV03"/>
<dbReference type="PIRSF" id="PIRSF028451">
    <property type="entry name" value="UCP028451"/>
    <property type="match status" value="1"/>
</dbReference>
<protein>
    <submittedName>
        <fullName evidence="2">TIGR02453 family protein</fullName>
    </submittedName>
</protein>
<accession>A0A9W6EV03</accession>
<name>A0A9W6EV03_9FLAO</name>
<dbReference type="PANTHER" id="PTHR36452:SF1">
    <property type="entry name" value="DUF2461 DOMAIN-CONTAINING PROTEIN"/>
    <property type="match status" value="1"/>
</dbReference>
<sequence>MYIYESIKSNNEMKTIPEAIFQFLEELNQNNNRDWFTEHKKCFKELEKEVKQFNDEVLTGLRVHDDVDKMKMFRIYRDVRFSKNKAPYKTNFGCSFHRVKPKLRGGYYIHIENNGSFLGAGFWNPEKDDLMRIRKELELDAEEFKEVIATEEIKKYWGELEGEELKTAPKGFDKQHKDISLIRKKQFMFVKKLDNKEVLSPKFQETIEDSFKAIRPFFNLMSEILTTDLNGESMLPDN</sequence>
<reference evidence="2" key="1">
    <citation type="submission" date="2022-07" db="EMBL/GenBank/DDBJ databases">
        <title>Taxonomy of Novel Oxalotrophic and Methylotrophic Bacteria.</title>
        <authorList>
            <person name="Sahin N."/>
            <person name="Tani A."/>
        </authorList>
    </citation>
    <scope>NUCLEOTIDE SEQUENCE</scope>
    <source>
        <strain evidence="2">AM327</strain>
    </source>
</reference>
<feature type="coiled-coil region" evidence="1">
    <location>
        <begin position="127"/>
        <end position="154"/>
    </location>
</feature>
<proteinExistence type="predicted"/>
<dbReference type="PANTHER" id="PTHR36452">
    <property type="entry name" value="CHROMOSOME 12, WHOLE GENOME SHOTGUN SEQUENCE"/>
    <property type="match status" value="1"/>
</dbReference>
<gene>
    <name evidence="2" type="ORF">NBRC110019_09910</name>
</gene>
<evidence type="ECO:0000313" key="3">
    <source>
        <dbReference type="Proteomes" id="UP001143545"/>
    </source>
</evidence>
<comment type="caution">
    <text evidence="2">The sequence shown here is derived from an EMBL/GenBank/DDBJ whole genome shotgun (WGS) entry which is preliminary data.</text>
</comment>
<dbReference type="InterPro" id="IPR012808">
    <property type="entry name" value="CHP02453"/>
</dbReference>
<dbReference type="EMBL" id="BRVP01000005">
    <property type="protein sequence ID" value="GLB51952.1"/>
    <property type="molecule type" value="Genomic_DNA"/>
</dbReference>
<keyword evidence="1" id="KW-0175">Coiled coil</keyword>
<organism evidence="2 3">
    <name type="scientific">Neptunitalea chrysea</name>
    <dbReference type="NCBI Taxonomy" id="1647581"/>
    <lineage>
        <taxon>Bacteria</taxon>
        <taxon>Pseudomonadati</taxon>
        <taxon>Bacteroidota</taxon>
        <taxon>Flavobacteriia</taxon>
        <taxon>Flavobacteriales</taxon>
        <taxon>Flavobacteriaceae</taxon>
        <taxon>Neptunitalea</taxon>
    </lineage>
</organism>
<dbReference type="Proteomes" id="UP001143545">
    <property type="component" value="Unassembled WGS sequence"/>
</dbReference>
<dbReference type="InterPro" id="IPR015996">
    <property type="entry name" value="UCP028451"/>
</dbReference>
<evidence type="ECO:0000313" key="2">
    <source>
        <dbReference type="EMBL" id="GLB51952.1"/>
    </source>
</evidence>
<dbReference type="Pfam" id="PF09365">
    <property type="entry name" value="DUF2461"/>
    <property type="match status" value="1"/>
</dbReference>